<gene>
    <name evidence="2" type="ORF">CERZMDRAFT_96503</name>
</gene>
<feature type="compositionally biased region" description="Low complexity" evidence="1">
    <location>
        <begin position="286"/>
        <end position="297"/>
    </location>
</feature>
<protein>
    <submittedName>
        <fullName evidence="2">Uncharacterized protein</fullName>
    </submittedName>
</protein>
<dbReference type="Proteomes" id="UP000799539">
    <property type="component" value="Unassembled WGS sequence"/>
</dbReference>
<feature type="region of interest" description="Disordered" evidence="1">
    <location>
        <begin position="12"/>
        <end position="32"/>
    </location>
</feature>
<feature type="region of interest" description="Disordered" evidence="1">
    <location>
        <begin position="247"/>
        <end position="297"/>
    </location>
</feature>
<evidence type="ECO:0000256" key="1">
    <source>
        <dbReference type="SAM" id="MobiDB-lite"/>
    </source>
</evidence>
<organism evidence="2 3">
    <name type="scientific">Cercospora zeae-maydis SCOH1-5</name>
    <dbReference type="NCBI Taxonomy" id="717836"/>
    <lineage>
        <taxon>Eukaryota</taxon>
        <taxon>Fungi</taxon>
        <taxon>Dikarya</taxon>
        <taxon>Ascomycota</taxon>
        <taxon>Pezizomycotina</taxon>
        <taxon>Dothideomycetes</taxon>
        <taxon>Dothideomycetidae</taxon>
        <taxon>Mycosphaerellales</taxon>
        <taxon>Mycosphaerellaceae</taxon>
        <taxon>Cercospora</taxon>
    </lineage>
</organism>
<proteinExistence type="predicted"/>
<dbReference type="AlphaFoldDB" id="A0A6A6FJU6"/>
<feature type="compositionally biased region" description="Low complexity" evidence="1">
    <location>
        <begin position="247"/>
        <end position="264"/>
    </location>
</feature>
<accession>A0A6A6FJU6</accession>
<reference evidence="2" key="1">
    <citation type="journal article" date="2020" name="Stud. Mycol.">
        <title>101 Dothideomycetes genomes: a test case for predicting lifestyles and emergence of pathogens.</title>
        <authorList>
            <person name="Haridas S."/>
            <person name="Albert R."/>
            <person name="Binder M."/>
            <person name="Bloem J."/>
            <person name="Labutti K."/>
            <person name="Salamov A."/>
            <person name="Andreopoulos B."/>
            <person name="Baker S."/>
            <person name="Barry K."/>
            <person name="Bills G."/>
            <person name="Bluhm B."/>
            <person name="Cannon C."/>
            <person name="Castanera R."/>
            <person name="Culley D."/>
            <person name="Daum C."/>
            <person name="Ezra D."/>
            <person name="Gonzalez J."/>
            <person name="Henrissat B."/>
            <person name="Kuo A."/>
            <person name="Liang C."/>
            <person name="Lipzen A."/>
            <person name="Lutzoni F."/>
            <person name="Magnuson J."/>
            <person name="Mondo S."/>
            <person name="Nolan M."/>
            <person name="Ohm R."/>
            <person name="Pangilinan J."/>
            <person name="Park H.-J."/>
            <person name="Ramirez L."/>
            <person name="Alfaro M."/>
            <person name="Sun H."/>
            <person name="Tritt A."/>
            <person name="Yoshinaga Y."/>
            <person name="Zwiers L.-H."/>
            <person name="Turgeon B."/>
            <person name="Goodwin S."/>
            <person name="Spatafora J."/>
            <person name="Crous P."/>
            <person name="Grigoriev I."/>
        </authorList>
    </citation>
    <scope>NUCLEOTIDE SEQUENCE</scope>
    <source>
        <strain evidence="2">SCOH1-5</strain>
    </source>
</reference>
<name>A0A6A6FJU6_9PEZI</name>
<keyword evidence="3" id="KW-1185">Reference proteome</keyword>
<dbReference type="OrthoDB" id="3648971at2759"/>
<sequence>MPLKIMWRYSKGTGSGDLHQSSGDSEAGVGCMDKRQLGHPRRYLPRRGMTNAPDLDDQTQRANAWTPAAETAAIEGPGNGLSMHKEEMINCFAGSAEGSCESAVSLATSSTPVSASFGAKTIEVDKKHGNYVELISSLPPTSLEIMSFRNTIFWCLSALAVALPHDNSGNIITNGLGTSCLNGWSESKGNNGDDTTYCCPGQSIADSSPGGVYGCAIGSTTVPFSVAGYTSVVSSLAAEDSGGSMKSMATSSMMSSAAEETSLSGGNMETTSMGLMSSSGAGGGAQAAESSSTSSGNGAPMMTAAPLLGAAAFAMFAL</sequence>
<evidence type="ECO:0000313" key="3">
    <source>
        <dbReference type="Proteomes" id="UP000799539"/>
    </source>
</evidence>
<evidence type="ECO:0000313" key="2">
    <source>
        <dbReference type="EMBL" id="KAF2213673.1"/>
    </source>
</evidence>
<dbReference type="EMBL" id="ML992670">
    <property type="protein sequence ID" value="KAF2213673.1"/>
    <property type="molecule type" value="Genomic_DNA"/>
</dbReference>